<dbReference type="Pfam" id="PF07690">
    <property type="entry name" value="MFS_1"/>
    <property type="match status" value="1"/>
</dbReference>
<evidence type="ECO:0000256" key="4">
    <source>
        <dbReference type="ARBA" id="ARBA00022475"/>
    </source>
</evidence>
<dbReference type="InterPro" id="IPR004812">
    <property type="entry name" value="Efflux_drug-R_Bcr/CmlA"/>
</dbReference>
<comment type="similarity">
    <text evidence="2 8">Belongs to the major facilitator superfamily. Bcr/CmlA family.</text>
</comment>
<dbReference type="InterPro" id="IPR011701">
    <property type="entry name" value="MFS"/>
</dbReference>
<evidence type="ECO:0000256" key="8">
    <source>
        <dbReference type="RuleBase" id="RU365088"/>
    </source>
</evidence>
<gene>
    <name evidence="10" type="ORF">ACFSM5_12330</name>
</gene>
<keyword evidence="7 8" id="KW-0472">Membrane</keyword>
<feature type="transmembrane region" description="Helical" evidence="8">
    <location>
        <begin position="171"/>
        <end position="191"/>
    </location>
</feature>
<dbReference type="InterPro" id="IPR036259">
    <property type="entry name" value="MFS_trans_sf"/>
</dbReference>
<comment type="subcellular location">
    <subcellularLocation>
        <location evidence="8">Cell inner membrane</location>
        <topology evidence="8">Multi-pass membrane protein</topology>
    </subcellularLocation>
    <subcellularLocation>
        <location evidence="1">Cell membrane</location>
        <topology evidence="1">Multi-pass membrane protein</topology>
    </subcellularLocation>
</comment>
<keyword evidence="3 8" id="KW-0813">Transport</keyword>
<name>A0ABW5DRC0_9PROT</name>
<keyword evidence="5 8" id="KW-0812">Transmembrane</keyword>
<feature type="transmembrane region" description="Helical" evidence="8">
    <location>
        <begin position="378"/>
        <end position="398"/>
    </location>
</feature>
<keyword evidence="8" id="KW-0997">Cell inner membrane</keyword>
<dbReference type="Gene3D" id="1.20.1720.10">
    <property type="entry name" value="Multidrug resistance protein D"/>
    <property type="match status" value="1"/>
</dbReference>
<dbReference type="NCBIfam" id="TIGR00710">
    <property type="entry name" value="efflux_Bcr_CflA"/>
    <property type="match status" value="1"/>
</dbReference>
<proteinExistence type="inferred from homology"/>
<reference evidence="11" key="1">
    <citation type="journal article" date="2019" name="Int. J. Syst. Evol. Microbiol.">
        <title>The Global Catalogue of Microorganisms (GCM) 10K type strain sequencing project: providing services to taxonomists for standard genome sequencing and annotation.</title>
        <authorList>
            <consortium name="The Broad Institute Genomics Platform"/>
            <consortium name="The Broad Institute Genome Sequencing Center for Infectious Disease"/>
            <person name="Wu L."/>
            <person name="Ma J."/>
        </authorList>
    </citation>
    <scope>NUCLEOTIDE SEQUENCE [LARGE SCALE GENOMIC DNA]</scope>
    <source>
        <strain evidence="11">CGMCC 1.19062</strain>
    </source>
</reference>
<feature type="transmembrane region" description="Helical" evidence="8">
    <location>
        <begin position="256"/>
        <end position="275"/>
    </location>
</feature>
<dbReference type="Proteomes" id="UP001597295">
    <property type="component" value="Unassembled WGS sequence"/>
</dbReference>
<evidence type="ECO:0000256" key="5">
    <source>
        <dbReference type="ARBA" id="ARBA00022692"/>
    </source>
</evidence>
<keyword evidence="6 8" id="KW-1133">Transmembrane helix</keyword>
<dbReference type="SUPFAM" id="SSF103473">
    <property type="entry name" value="MFS general substrate transporter"/>
    <property type="match status" value="1"/>
</dbReference>
<feature type="transmembrane region" description="Helical" evidence="8">
    <location>
        <begin position="52"/>
        <end position="71"/>
    </location>
</feature>
<evidence type="ECO:0000259" key="9">
    <source>
        <dbReference type="PROSITE" id="PS50850"/>
    </source>
</evidence>
<dbReference type="InterPro" id="IPR020846">
    <property type="entry name" value="MFS_dom"/>
</dbReference>
<organism evidence="10 11">
    <name type="scientific">Lacibacterium aquatile</name>
    <dbReference type="NCBI Taxonomy" id="1168082"/>
    <lineage>
        <taxon>Bacteria</taxon>
        <taxon>Pseudomonadati</taxon>
        <taxon>Pseudomonadota</taxon>
        <taxon>Alphaproteobacteria</taxon>
        <taxon>Rhodospirillales</taxon>
        <taxon>Rhodospirillaceae</taxon>
    </lineage>
</organism>
<dbReference type="NCBIfam" id="NF008314">
    <property type="entry name" value="PRK11102.1"/>
    <property type="match status" value="1"/>
</dbReference>
<evidence type="ECO:0000256" key="1">
    <source>
        <dbReference type="ARBA" id="ARBA00004651"/>
    </source>
</evidence>
<evidence type="ECO:0000256" key="3">
    <source>
        <dbReference type="ARBA" id="ARBA00022448"/>
    </source>
</evidence>
<feature type="transmembrane region" description="Helical" evidence="8">
    <location>
        <begin position="141"/>
        <end position="159"/>
    </location>
</feature>
<dbReference type="InterPro" id="IPR001958">
    <property type="entry name" value="Tet-R_TetA/multi-R_MdtG-like"/>
</dbReference>
<dbReference type="PRINTS" id="PR01035">
    <property type="entry name" value="TCRTETA"/>
</dbReference>
<dbReference type="PANTHER" id="PTHR23502">
    <property type="entry name" value="MAJOR FACILITATOR SUPERFAMILY"/>
    <property type="match status" value="1"/>
</dbReference>
<feature type="transmembrane region" description="Helical" evidence="8">
    <location>
        <begin position="287"/>
        <end position="307"/>
    </location>
</feature>
<feature type="domain" description="Major facilitator superfamily (MFS) profile" evidence="9">
    <location>
        <begin position="14"/>
        <end position="407"/>
    </location>
</feature>
<dbReference type="RefSeq" id="WP_379876704.1">
    <property type="nucleotide sequence ID" value="NZ_JBHUIP010000012.1"/>
</dbReference>
<dbReference type="PANTHER" id="PTHR23502:SF132">
    <property type="entry name" value="POLYAMINE TRANSPORTER 2-RELATED"/>
    <property type="match status" value="1"/>
</dbReference>
<comment type="caution">
    <text evidence="10">The sequence shown here is derived from an EMBL/GenBank/DDBJ whole genome shotgun (WGS) entry which is preliminary data.</text>
</comment>
<evidence type="ECO:0000313" key="10">
    <source>
        <dbReference type="EMBL" id="MFD2263678.1"/>
    </source>
</evidence>
<evidence type="ECO:0000313" key="11">
    <source>
        <dbReference type="Proteomes" id="UP001597295"/>
    </source>
</evidence>
<dbReference type="PROSITE" id="PS50850">
    <property type="entry name" value="MFS"/>
    <property type="match status" value="1"/>
</dbReference>
<sequence length="407" mass="42927">MSAPAERLPSPPRGFVFAALLGILSAFGAISIDMYLPALPGMQRELATDAAAIQWTLNGFFLGFGLSQLVYGPLADRFGRKAPLFVGCLLYIAGSIGCALATDVFWLAIFRLLQGIGGAAGSVISRAIVRDVYDRDHAAKMFSMLMLLMGAAPMFAPSVGGLLLEVAGWRAIFWTLAGFGVIALLLSTFLLRETLPTERRDRRPPGQLARAYASLLTDSRFIGYAGTGAMIFGGLFVYISGTPAVFIDHFGLSPRAFAVLFGCNVVGMMIMSTINSRFVTRFGVDRMLSTGLWICICAAAALVLFAGTGTGGIYGVVIPLFLLLASFGLIGGNTGAGALQHFPHMAGAASALAGVMPFILGSIAGTVLGLLSDGTPRPMALLMSAMVTGGFLVHRLVVVRRLKAEKR</sequence>
<comment type="caution">
    <text evidence="8">Lacks conserved residue(s) required for the propagation of feature annotation.</text>
</comment>
<keyword evidence="4" id="KW-1003">Cell membrane</keyword>
<feature type="transmembrane region" description="Helical" evidence="8">
    <location>
        <begin position="221"/>
        <end position="241"/>
    </location>
</feature>
<evidence type="ECO:0000256" key="2">
    <source>
        <dbReference type="ARBA" id="ARBA00006236"/>
    </source>
</evidence>
<feature type="transmembrane region" description="Helical" evidence="8">
    <location>
        <begin position="313"/>
        <end position="339"/>
    </location>
</feature>
<accession>A0ABW5DRC0</accession>
<feature type="transmembrane region" description="Helical" evidence="8">
    <location>
        <begin position="351"/>
        <end position="372"/>
    </location>
</feature>
<evidence type="ECO:0000256" key="6">
    <source>
        <dbReference type="ARBA" id="ARBA00022989"/>
    </source>
</evidence>
<evidence type="ECO:0000256" key="7">
    <source>
        <dbReference type="ARBA" id="ARBA00023136"/>
    </source>
</evidence>
<keyword evidence="11" id="KW-1185">Reference proteome</keyword>
<feature type="transmembrane region" description="Helical" evidence="8">
    <location>
        <begin position="83"/>
        <end position="102"/>
    </location>
</feature>
<dbReference type="EMBL" id="JBHUIP010000012">
    <property type="protein sequence ID" value="MFD2263678.1"/>
    <property type="molecule type" value="Genomic_DNA"/>
</dbReference>
<dbReference type="CDD" id="cd17320">
    <property type="entry name" value="MFS_MdfA_MDR_like"/>
    <property type="match status" value="1"/>
</dbReference>
<protein>
    <recommendedName>
        <fullName evidence="8">Bcr/CflA family efflux transporter</fullName>
    </recommendedName>
</protein>
<feature type="transmembrane region" description="Helical" evidence="8">
    <location>
        <begin position="108"/>
        <end position="129"/>
    </location>
</feature>